<dbReference type="AlphaFoldDB" id="A0A4Q7UBS7"/>
<feature type="region of interest" description="Disordered" evidence="1">
    <location>
        <begin position="1"/>
        <end position="35"/>
    </location>
</feature>
<feature type="transmembrane region" description="Helical" evidence="2">
    <location>
        <begin position="197"/>
        <end position="216"/>
    </location>
</feature>
<feature type="transmembrane region" description="Helical" evidence="2">
    <location>
        <begin position="43"/>
        <end position="63"/>
    </location>
</feature>
<comment type="caution">
    <text evidence="3">The sequence shown here is derived from an EMBL/GenBank/DDBJ whole genome shotgun (WGS) entry which is preliminary data.</text>
</comment>
<name>A0A4Q7UBS7_9ACTN</name>
<evidence type="ECO:0000256" key="2">
    <source>
        <dbReference type="SAM" id="Phobius"/>
    </source>
</evidence>
<evidence type="ECO:0000313" key="3">
    <source>
        <dbReference type="EMBL" id="RZT78486.1"/>
    </source>
</evidence>
<feature type="transmembrane region" description="Helical" evidence="2">
    <location>
        <begin position="170"/>
        <end position="191"/>
    </location>
</feature>
<keyword evidence="2" id="KW-0812">Transmembrane</keyword>
<feature type="transmembrane region" description="Helical" evidence="2">
    <location>
        <begin position="223"/>
        <end position="243"/>
    </location>
</feature>
<organism evidence="3 4">
    <name type="scientific">Micromonospora violae</name>
    <dbReference type="NCBI Taxonomy" id="1278207"/>
    <lineage>
        <taxon>Bacteria</taxon>
        <taxon>Bacillati</taxon>
        <taxon>Actinomycetota</taxon>
        <taxon>Actinomycetes</taxon>
        <taxon>Micromonosporales</taxon>
        <taxon>Micromonosporaceae</taxon>
        <taxon>Micromonospora</taxon>
    </lineage>
</organism>
<keyword evidence="2" id="KW-1133">Transmembrane helix</keyword>
<proteinExistence type="predicted"/>
<keyword evidence="2" id="KW-0472">Membrane</keyword>
<feature type="transmembrane region" description="Helical" evidence="2">
    <location>
        <begin position="138"/>
        <end position="158"/>
    </location>
</feature>
<feature type="compositionally biased region" description="Pro residues" evidence="1">
    <location>
        <begin position="16"/>
        <end position="30"/>
    </location>
</feature>
<feature type="transmembrane region" description="Helical" evidence="2">
    <location>
        <begin position="114"/>
        <end position="132"/>
    </location>
</feature>
<feature type="transmembrane region" description="Helical" evidence="2">
    <location>
        <begin position="83"/>
        <end position="102"/>
    </location>
</feature>
<sequence>MKNTRMYADSRTAVPSPAPVPTDEPTPSAPTPTAAAPASSRRLLWHLGEMALAMVAGMLLLGPLWDLAGTALGIGDALARPEVAALVMATNMTVGMTVGMRYRAHRWHAVGEMAAAMYVPFLLLLVPFRAGLIDADALLLGGHLLMIPAMVLVAVRHRHEASAPARRHRVVVALAHRWPAGLALLMTVEMWVDPSVLSPWTMLVLPGGYLLIGVARRTLGGRGVLATQLAGLAVWVALTLVAVKAGGRTADWLVAFGWLAHAGWDLAHHRGRVVPRGYAEFCVVLDVALAAVMVLAILTTDA</sequence>
<gene>
    <name evidence="3" type="ORF">EV382_1671</name>
</gene>
<evidence type="ECO:0000256" key="1">
    <source>
        <dbReference type="SAM" id="MobiDB-lite"/>
    </source>
</evidence>
<accession>A0A4Q7UBS7</accession>
<dbReference type="EMBL" id="SHKK01000001">
    <property type="protein sequence ID" value="RZT78486.1"/>
    <property type="molecule type" value="Genomic_DNA"/>
</dbReference>
<dbReference type="Proteomes" id="UP000293781">
    <property type="component" value="Unassembled WGS sequence"/>
</dbReference>
<evidence type="ECO:0000313" key="4">
    <source>
        <dbReference type="Proteomes" id="UP000293781"/>
    </source>
</evidence>
<dbReference type="RefSeq" id="WP_208758339.1">
    <property type="nucleotide sequence ID" value="NZ_SHKK01000001.1"/>
</dbReference>
<reference evidence="3 4" key="1">
    <citation type="submission" date="2019-02" db="EMBL/GenBank/DDBJ databases">
        <title>Sequencing the genomes of 1000 actinobacteria strains.</title>
        <authorList>
            <person name="Klenk H.-P."/>
        </authorList>
    </citation>
    <scope>NUCLEOTIDE SEQUENCE [LARGE SCALE GENOMIC DNA]</scope>
    <source>
        <strain evidence="3 4">DSM 45888</strain>
    </source>
</reference>
<feature type="transmembrane region" description="Helical" evidence="2">
    <location>
        <begin position="278"/>
        <end position="298"/>
    </location>
</feature>
<protein>
    <submittedName>
        <fullName evidence="3">Uncharacterized protein</fullName>
    </submittedName>
</protein>
<keyword evidence="4" id="KW-1185">Reference proteome</keyword>